<gene>
    <name evidence="2" type="ORF">BAUCODRAFT_128267</name>
</gene>
<dbReference type="AlphaFoldDB" id="M2LXK5"/>
<name>M2LXK5_BAUPA</name>
<evidence type="ECO:0000313" key="3">
    <source>
        <dbReference type="Proteomes" id="UP000011761"/>
    </source>
</evidence>
<dbReference type="KEGG" id="bcom:BAUCODRAFT_128267"/>
<proteinExistence type="predicted"/>
<organism evidence="2 3">
    <name type="scientific">Baudoinia panamericana (strain UAMH 10762)</name>
    <name type="common">Angels' share fungus</name>
    <name type="synonym">Baudoinia compniacensis (strain UAMH 10762)</name>
    <dbReference type="NCBI Taxonomy" id="717646"/>
    <lineage>
        <taxon>Eukaryota</taxon>
        <taxon>Fungi</taxon>
        <taxon>Dikarya</taxon>
        <taxon>Ascomycota</taxon>
        <taxon>Pezizomycotina</taxon>
        <taxon>Dothideomycetes</taxon>
        <taxon>Dothideomycetidae</taxon>
        <taxon>Mycosphaerellales</taxon>
        <taxon>Teratosphaeriaceae</taxon>
        <taxon>Baudoinia</taxon>
    </lineage>
</organism>
<accession>M2LXK5</accession>
<dbReference type="RefSeq" id="XP_007673156.1">
    <property type="nucleotide sequence ID" value="XM_007674966.1"/>
</dbReference>
<feature type="region of interest" description="Disordered" evidence="1">
    <location>
        <begin position="70"/>
        <end position="106"/>
    </location>
</feature>
<dbReference type="Proteomes" id="UP000011761">
    <property type="component" value="Unassembled WGS sequence"/>
</dbReference>
<reference evidence="2 3" key="1">
    <citation type="journal article" date="2012" name="PLoS Pathog.">
        <title>Diverse lifestyles and strategies of plant pathogenesis encoded in the genomes of eighteen Dothideomycetes fungi.</title>
        <authorList>
            <person name="Ohm R.A."/>
            <person name="Feau N."/>
            <person name="Henrissat B."/>
            <person name="Schoch C.L."/>
            <person name="Horwitz B.A."/>
            <person name="Barry K.W."/>
            <person name="Condon B.J."/>
            <person name="Copeland A.C."/>
            <person name="Dhillon B."/>
            <person name="Glaser F."/>
            <person name="Hesse C.N."/>
            <person name="Kosti I."/>
            <person name="LaButti K."/>
            <person name="Lindquist E.A."/>
            <person name="Lucas S."/>
            <person name="Salamov A.A."/>
            <person name="Bradshaw R.E."/>
            <person name="Ciuffetti L."/>
            <person name="Hamelin R.C."/>
            <person name="Kema G.H.J."/>
            <person name="Lawrence C."/>
            <person name="Scott J.A."/>
            <person name="Spatafora J.W."/>
            <person name="Turgeon B.G."/>
            <person name="de Wit P.J.G.M."/>
            <person name="Zhong S."/>
            <person name="Goodwin S.B."/>
            <person name="Grigoriev I.V."/>
        </authorList>
    </citation>
    <scope>NUCLEOTIDE SEQUENCE [LARGE SCALE GENOMIC DNA]</scope>
    <source>
        <strain evidence="2 3">UAMH 10762</strain>
    </source>
</reference>
<dbReference type="EMBL" id="KB445551">
    <property type="protein sequence ID" value="EMC99427.1"/>
    <property type="molecule type" value="Genomic_DNA"/>
</dbReference>
<dbReference type="HOGENOM" id="CLU_1815454_0_0_1"/>
<sequence length="142" mass="15206">MTLGHSTMTTLLAHAIMSLHQSRRAHSFLYAGFPARQIRLKHPSASSAEADCGTNGPHVQPVDLGQCCDPAEGVQQSPNGIGALPPTASSNAANQHKEVKMEDNDTADSTIEQVRLVDHPSFDQLPGRVAFVEGELQTARLI</sequence>
<dbReference type="GeneID" id="19108182"/>
<evidence type="ECO:0000256" key="1">
    <source>
        <dbReference type="SAM" id="MobiDB-lite"/>
    </source>
</evidence>
<protein>
    <submittedName>
        <fullName evidence="2">Uncharacterized protein</fullName>
    </submittedName>
</protein>
<keyword evidence="3" id="KW-1185">Reference proteome</keyword>
<evidence type="ECO:0000313" key="2">
    <source>
        <dbReference type="EMBL" id="EMC99427.1"/>
    </source>
</evidence>